<evidence type="ECO:0000313" key="4">
    <source>
        <dbReference type="Proteomes" id="UP000199512"/>
    </source>
</evidence>
<accession>A0A1H8FAG9</accession>
<keyword evidence="4" id="KW-1185">Reference proteome</keyword>
<protein>
    <recommendedName>
        <fullName evidence="2">DUF4342 domain-containing protein</fullName>
    </recommendedName>
</protein>
<sequence length="195" mass="21711">MTQITIEMVDDVMERLPNVSYKDAKEALIKTDGNVLDAIILLDGDKKFSISAIKKDGLDNIGTKFTAETEKLRRQTIELLKTAKRVRLIVDSEERTILNLPLGVGILGIATLPIPTVLGLSAAVLTNCTVKIADENSDDQVEFGVMTPEKMDMLKEILTNSFDEVKKTLENKKETKKDNDDDSDITDELLNEENK</sequence>
<gene>
    <name evidence="3" type="ORF">SAMN05216454_10250</name>
</gene>
<reference evidence="3 4" key="1">
    <citation type="submission" date="2016-10" db="EMBL/GenBank/DDBJ databases">
        <authorList>
            <person name="de Groot N.N."/>
        </authorList>
    </citation>
    <scope>NUCLEOTIDE SEQUENCE [LARGE SCALE GENOMIC DNA]</scope>
    <source>
        <strain evidence="3 4">Calf135</strain>
    </source>
</reference>
<dbReference type="Proteomes" id="UP000199512">
    <property type="component" value="Unassembled WGS sequence"/>
</dbReference>
<dbReference type="SUPFAM" id="SSF46934">
    <property type="entry name" value="UBA-like"/>
    <property type="match status" value="1"/>
</dbReference>
<dbReference type="RefSeq" id="WP_091973873.1">
    <property type="nucleotide sequence ID" value="NZ_CAUWDX010000051.1"/>
</dbReference>
<feature type="compositionally biased region" description="Acidic residues" evidence="1">
    <location>
        <begin position="180"/>
        <end position="195"/>
    </location>
</feature>
<feature type="region of interest" description="Disordered" evidence="1">
    <location>
        <begin position="172"/>
        <end position="195"/>
    </location>
</feature>
<evidence type="ECO:0000313" key="3">
    <source>
        <dbReference type="EMBL" id="SEN28576.1"/>
    </source>
</evidence>
<dbReference type="InterPro" id="IPR009060">
    <property type="entry name" value="UBA-like_sf"/>
</dbReference>
<dbReference type="Gene3D" id="1.10.8.10">
    <property type="entry name" value="DNA helicase RuvA subunit, C-terminal domain"/>
    <property type="match status" value="1"/>
</dbReference>
<evidence type="ECO:0000259" key="2">
    <source>
        <dbReference type="Pfam" id="PF14242"/>
    </source>
</evidence>
<proteinExistence type="predicted"/>
<organism evidence="3 4">
    <name type="scientific">Peptostreptococcus russellii</name>
    <dbReference type="NCBI Taxonomy" id="215200"/>
    <lineage>
        <taxon>Bacteria</taxon>
        <taxon>Bacillati</taxon>
        <taxon>Bacillota</taxon>
        <taxon>Clostridia</taxon>
        <taxon>Peptostreptococcales</taxon>
        <taxon>Peptostreptococcaceae</taxon>
        <taxon>Peptostreptococcus</taxon>
    </lineage>
</organism>
<dbReference type="OrthoDB" id="129626at2"/>
<feature type="domain" description="DUF4342" evidence="2">
    <location>
        <begin position="63"/>
        <end position="132"/>
    </location>
</feature>
<name>A0A1H8FAG9_9FIRM</name>
<dbReference type="Pfam" id="PF14242">
    <property type="entry name" value="DUF4342"/>
    <property type="match status" value="1"/>
</dbReference>
<dbReference type="InterPro" id="IPR025642">
    <property type="entry name" value="DUF4342"/>
</dbReference>
<dbReference type="EMBL" id="FODF01000002">
    <property type="protein sequence ID" value="SEN28576.1"/>
    <property type="molecule type" value="Genomic_DNA"/>
</dbReference>
<evidence type="ECO:0000256" key="1">
    <source>
        <dbReference type="SAM" id="MobiDB-lite"/>
    </source>
</evidence>
<dbReference type="STRING" id="215200.SAMN05216454_10250"/>
<dbReference type="AlphaFoldDB" id="A0A1H8FAG9"/>